<dbReference type="Gene3D" id="1.20.120.660">
    <property type="entry name" value="IL-4 antagonist (De novo design) like domain"/>
    <property type="match status" value="1"/>
</dbReference>
<dbReference type="Proteomes" id="UP000240325">
    <property type="component" value="Segment"/>
</dbReference>
<gene>
    <name evidence="1" type="ORF">BMW23_0101</name>
</gene>
<evidence type="ECO:0000313" key="1">
    <source>
        <dbReference type="EMBL" id="ATZ80161.1"/>
    </source>
</evidence>
<dbReference type="SUPFAM" id="SSF48403">
    <property type="entry name" value="Ankyrin repeat"/>
    <property type="match status" value="1"/>
</dbReference>
<name>A0A2H4UT98_9VIRU</name>
<dbReference type="PANTHER" id="PTHR46586:SF3">
    <property type="entry name" value="ANKYRIN REPEAT-CONTAINING PROTEIN"/>
    <property type="match status" value="1"/>
</dbReference>
<dbReference type="Gene3D" id="1.25.40.20">
    <property type="entry name" value="Ankyrin repeat-containing domain"/>
    <property type="match status" value="1"/>
</dbReference>
<dbReference type="PANTHER" id="PTHR46586">
    <property type="entry name" value="ANKYRIN REPEAT-CONTAINING PROTEIN"/>
    <property type="match status" value="1"/>
</dbReference>
<organism evidence="1">
    <name type="scientific">Bodo saltans virus</name>
    <dbReference type="NCBI Taxonomy" id="2024608"/>
    <lineage>
        <taxon>Viruses</taxon>
        <taxon>Varidnaviria</taxon>
        <taxon>Bamfordvirae</taxon>
        <taxon>Nucleocytoviricota</taxon>
        <taxon>Megaviricetes</taxon>
        <taxon>Imitervirales</taxon>
        <taxon>Mimiviridae</taxon>
        <taxon>Klosneuvirinae</taxon>
        <taxon>Theiavirus</taxon>
        <taxon>Theiavirus salishense</taxon>
    </lineage>
</organism>
<dbReference type="InterPro" id="IPR052050">
    <property type="entry name" value="SecEffector_AnkRepeat"/>
</dbReference>
<protein>
    <submittedName>
        <fullName evidence="1">Ankyrin repeat domain-containing protein</fullName>
    </submittedName>
</protein>
<reference evidence="1" key="1">
    <citation type="journal article" date="2017" name="Elife">
        <title>The kinetoplastid-infecting Bodo saltans virus (BsV), a window into the most abundant giant viruses in the sea.</title>
        <authorList>
            <person name="Deeg C.M."/>
            <person name="Chow C.-E.T."/>
            <person name="Suttle C.A."/>
        </authorList>
    </citation>
    <scope>NUCLEOTIDE SEQUENCE</scope>
    <source>
        <strain evidence="1">NG1</strain>
    </source>
</reference>
<sequence>METDWIIHTKLYDNLKKEKSLDIAKLNNIIDKLIEQSFDNDLNELIMNEKIEILLEKPKICKFFEIIEFNEQKIKSIRNKFIAIKKERREFYFSDLYKSKNGELYDFYKNMKYDFIKKECSSCDRNLQHSCVDAAVFGHLGCLIYMHKNRYSWDENTCLNAAINGHLECLKYMHENGCRWDKTTCSGAAQYGHLECLKYAHENGCPWNKQTCISATGSYSSTCYTKKGRLECLKYAHENGCHWDKDVCSNAAQYGELECLKYAHENGCHWNENTCSNAAKYGHLECLKYAHENNCPWNANVCRLAAQNGHLECLKYARDNRCPE</sequence>
<evidence type="ECO:0000313" key="2">
    <source>
        <dbReference type="Proteomes" id="UP000240325"/>
    </source>
</evidence>
<dbReference type="InterPro" id="IPR002110">
    <property type="entry name" value="Ankyrin_rpt"/>
</dbReference>
<dbReference type="EMBL" id="MF782455">
    <property type="protein sequence ID" value="ATZ80161.1"/>
    <property type="molecule type" value="Genomic_DNA"/>
</dbReference>
<dbReference type="Pfam" id="PF13637">
    <property type="entry name" value="Ank_4"/>
    <property type="match status" value="1"/>
</dbReference>
<keyword evidence="2" id="KW-1185">Reference proteome</keyword>
<proteinExistence type="predicted"/>
<dbReference type="InterPro" id="IPR036770">
    <property type="entry name" value="Ankyrin_rpt-contain_sf"/>
</dbReference>
<accession>A0A2H4UT98</accession>